<protein>
    <submittedName>
        <fullName evidence="1">Uncharacterized protein</fullName>
    </submittedName>
</protein>
<name>A0ACC2X1L3_9TREE</name>
<dbReference type="Proteomes" id="UP001230649">
    <property type="component" value="Unassembled WGS sequence"/>
</dbReference>
<keyword evidence="2" id="KW-1185">Reference proteome</keyword>
<accession>A0ACC2X1L3</accession>
<comment type="caution">
    <text evidence="1">The sequence shown here is derived from an EMBL/GenBank/DDBJ whole genome shotgun (WGS) entry which is preliminary data.</text>
</comment>
<reference evidence="1" key="1">
    <citation type="submission" date="2023-04" db="EMBL/GenBank/DDBJ databases">
        <title>Draft Genome sequencing of Naganishia species isolated from polar environments using Oxford Nanopore Technology.</title>
        <authorList>
            <person name="Leo P."/>
            <person name="Venkateswaran K."/>
        </authorList>
    </citation>
    <scope>NUCLEOTIDE SEQUENCE</scope>
    <source>
        <strain evidence="1">MNA-CCFEE 5262</strain>
    </source>
</reference>
<gene>
    <name evidence="1" type="ORF">QFC20_000206</name>
</gene>
<evidence type="ECO:0000313" key="2">
    <source>
        <dbReference type="Proteomes" id="UP001230649"/>
    </source>
</evidence>
<proteinExistence type="predicted"/>
<sequence length="411" mass="44214">MVKKTATTAVANAAKSPKTVNTPEKRSTRSTTTAAAVAASTPTPGSATKPTSESKKRKTAEDFLDAAPGKEESVKKARATPAGKKAASTPSKEKEVSISKPVVTGTTSADKLPLPTTKAPAAPKGKKAAAAKKAAPADPGLVKPSAEKPAEGLKSALKKTTKAPAPTEKASKKKAPAAAAGKKSQAAEDDGFVHGFSSSEGEESEDDDDSDIEMDGGKGKSVDVKTLPTIAKDDKSVQRKLTKAKKKQDTERGVLYLGRIPHGFYEEEMKAYFSQFGDVTRLRLARNRKTGASKHFAYIEMSSKAVAEITAETMNNYLLMGHILQCHVIPQEKLHPDLWVGANKKWRRVPASRVERSSYGKERSEEEQAKVRSKLFKKDQARQQKIKDLGIDYEYEGFSKPNGAEEAEMKA</sequence>
<dbReference type="EMBL" id="JASBWS010000001">
    <property type="protein sequence ID" value="KAJ9117925.1"/>
    <property type="molecule type" value="Genomic_DNA"/>
</dbReference>
<evidence type="ECO:0000313" key="1">
    <source>
        <dbReference type="EMBL" id="KAJ9117925.1"/>
    </source>
</evidence>
<organism evidence="1 2">
    <name type="scientific">Naganishia adeliensis</name>
    <dbReference type="NCBI Taxonomy" id="92952"/>
    <lineage>
        <taxon>Eukaryota</taxon>
        <taxon>Fungi</taxon>
        <taxon>Dikarya</taxon>
        <taxon>Basidiomycota</taxon>
        <taxon>Agaricomycotina</taxon>
        <taxon>Tremellomycetes</taxon>
        <taxon>Filobasidiales</taxon>
        <taxon>Filobasidiaceae</taxon>
        <taxon>Naganishia</taxon>
    </lineage>
</organism>